<feature type="non-terminal residue" evidence="1">
    <location>
        <position position="852"/>
    </location>
</feature>
<keyword evidence="2" id="KW-1185">Reference proteome</keyword>
<dbReference type="GO" id="GO:0005730">
    <property type="term" value="C:nucleolus"/>
    <property type="evidence" value="ECO:0007669"/>
    <property type="project" value="TreeGrafter"/>
</dbReference>
<dbReference type="OrthoDB" id="160374at2759"/>
<evidence type="ECO:0000313" key="2">
    <source>
        <dbReference type="Proteomes" id="UP001140094"/>
    </source>
</evidence>
<evidence type="ECO:0000313" key="1">
    <source>
        <dbReference type="EMBL" id="KAJ2805980.1"/>
    </source>
</evidence>
<proteinExistence type="predicted"/>
<dbReference type="InterPro" id="IPR052609">
    <property type="entry name" value="Ribosome_Biogenesis_Reg"/>
</dbReference>
<organism evidence="1 2">
    <name type="scientific">Coemansia guatemalensis</name>
    <dbReference type="NCBI Taxonomy" id="2761395"/>
    <lineage>
        <taxon>Eukaryota</taxon>
        <taxon>Fungi</taxon>
        <taxon>Fungi incertae sedis</taxon>
        <taxon>Zoopagomycota</taxon>
        <taxon>Kickxellomycotina</taxon>
        <taxon>Kickxellomycetes</taxon>
        <taxon>Kickxellales</taxon>
        <taxon>Kickxellaceae</taxon>
        <taxon>Coemansia</taxon>
    </lineage>
</organism>
<gene>
    <name evidence="1" type="ORF">H4R20_001868</name>
</gene>
<accession>A0A9W8HWJ5</accession>
<dbReference type="EMBL" id="JANBUO010000237">
    <property type="protein sequence ID" value="KAJ2805980.1"/>
    <property type="molecule type" value="Genomic_DNA"/>
</dbReference>
<dbReference type="AlphaFoldDB" id="A0A9W8HWJ5"/>
<dbReference type="PANTHER" id="PTHR15682">
    <property type="entry name" value="UNHEALTHY RIBOSOME BIOGENESIS PROTEIN 2 HOMOLOG"/>
    <property type="match status" value="1"/>
</dbReference>
<comment type="caution">
    <text evidence="1">The sequence shown here is derived from an EMBL/GenBank/DDBJ whole genome shotgun (WGS) entry which is preliminary data.</text>
</comment>
<dbReference type="Proteomes" id="UP001140094">
    <property type="component" value="Unassembled WGS sequence"/>
</dbReference>
<dbReference type="PANTHER" id="PTHR15682:SF2">
    <property type="entry name" value="UNHEALTHY RIBOSOME BIOGENESIS PROTEIN 2 HOMOLOG"/>
    <property type="match status" value="1"/>
</dbReference>
<dbReference type="GO" id="GO:0042254">
    <property type="term" value="P:ribosome biogenesis"/>
    <property type="evidence" value="ECO:0007669"/>
    <property type="project" value="TreeGrafter"/>
</dbReference>
<sequence>MAEQQQRELSALLDEISIKATEELTRTLRAASRPAQQRLALAWAILDNSRRAGSKYESMLRRLSTALVRGEEVLAEWIFSAMLRELKGSSNKGSGSYQLYRDPEAIQLLSKAVECMDREAAKTGRAVDLHTVLQGPVLAVLGSVFRSDIQTGDAQLVESMAGLWRALEATANGREMVVAQSEQLAQLAEAATEAACVSRKGEEAARLQTALRDIVRLASDAMRRACEATLNARRVYEVVVERLLGPGLRLCGAESKIAESEAVLDMLQAGLFQAENMGRIAASLNVNGEIKDEQGYAKILFAQLTKLLAAEDAGQRVRYAVALPGLLQRFLQSAALVSGERHSEVTEVGQTAAVAHPQDLAQPQASTASLGMYSFMFGLLQPLCGDERILAAGCELARVYFGNSSLSVVADVQQQWTERLEAWLGVLGAVLDDSTATGRAQCLALQAVDVALKAAPDTVLVHKARILDALARAEHEAAAAATVCAQGLVQTLGRARQLDMLLTGIAQVQVEQTGRQNVLAGRTFLGELRSAMAQAMPFTQASASVAALADAVCGRACGGGERKRRRMSGGAATGQLAAVVLANVVLASVDTAATERQRVQLAAQLSEAYERAMHGLSQDAQWERLLLHHAFVEAAARVGGTGRWRSALLQPKRVDALLAAEPEDPRATTLGLLVALQTAAHWAAEADDATAEASARTAAQVLARTCRVLDSTADADSGWGAWDGQAPSISTANACTAQWRVVVAWLDVACTCADAESVKTIAGRIIAGLAADDRDTRALLDSGDFFEIGALRDAFTAALADFAQRTWQAQTAPDPPRLARRVDAVFAQLADSDSCEAAVALLDAPPIKKQRQ</sequence>
<name>A0A9W8HWJ5_9FUNG</name>
<protein>
    <submittedName>
        <fullName evidence="1">Uncharacterized protein</fullName>
    </submittedName>
</protein>
<reference evidence="1" key="1">
    <citation type="submission" date="2022-07" db="EMBL/GenBank/DDBJ databases">
        <title>Phylogenomic reconstructions and comparative analyses of Kickxellomycotina fungi.</title>
        <authorList>
            <person name="Reynolds N.K."/>
            <person name="Stajich J.E."/>
            <person name="Barry K."/>
            <person name="Grigoriev I.V."/>
            <person name="Crous P."/>
            <person name="Smith M.E."/>
        </authorList>
    </citation>
    <scope>NUCLEOTIDE SEQUENCE</scope>
    <source>
        <strain evidence="1">NRRL 1565</strain>
    </source>
</reference>